<dbReference type="PANTHER" id="PTHR13604:SF0">
    <property type="entry name" value="ABASIC SITE PROCESSING PROTEIN HMCES"/>
    <property type="match status" value="1"/>
</dbReference>
<dbReference type="GO" id="GO:0106300">
    <property type="term" value="P:protein-DNA covalent cross-linking repair"/>
    <property type="evidence" value="ECO:0007669"/>
    <property type="project" value="InterPro"/>
</dbReference>
<evidence type="ECO:0000256" key="3">
    <source>
        <dbReference type="ARBA" id="ARBA00022763"/>
    </source>
</evidence>
<dbReference type="RefSeq" id="WP_179170514.1">
    <property type="nucleotide sequence ID" value="NZ_CP058529.1"/>
</dbReference>
<keyword evidence="10" id="KW-1185">Reference proteome</keyword>
<evidence type="ECO:0000313" key="9">
    <source>
        <dbReference type="EMBL" id="QLG28940.1"/>
    </source>
</evidence>
<feature type="region of interest" description="Disordered" evidence="8">
    <location>
        <begin position="199"/>
        <end position="232"/>
    </location>
</feature>
<keyword evidence="4" id="KW-0378">Hydrolase</keyword>
<dbReference type="AlphaFoldDB" id="A0A7D5KVH5"/>
<dbReference type="PANTHER" id="PTHR13604">
    <property type="entry name" value="DC12-RELATED"/>
    <property type="match status" value="1"/>
</dbReference>
<dbReference type="OrthoDB" id="109020at2157"/>
<keyword evidence="3" id="KW-0227">DNA damage</keyword>
<dbReference type="GeneID" id="56030357"/>
<accession>A0A7D5KVH5</accession>
<dbReference type="EMBL" id="CP058529">
    <property type="protein sequence ID" value="QLG28940.1"/>
    <property type="molecule type" value="Genomic_DNA"/>
</dbReference>
<proteinExistence type="inferred from homology"/>
<comment type="similarity">
    <text evidence="1">Belongs to the SOS response-associated peptidase family.</text>
</comment>
<name>A0A7D5KVH5_9EURY</name>
<dbReference type="Pfam" id="PF02586">
    <property type="entry name" value="SRAP"/>
    <property type="match status" value="1"/>
</dbReference>
<evidence type="ECO:0000256" key="8">
    <source>
        <dbReference type="SAM" id="MobiDB-lite"/>
    </source>
</evidence>
<dbReference type="InterPro" id="IPR036590">
    <property type="entry name" value="SRAP-like"/>
</dbReference>
<evidence type="ECO:0000313" key="10">
    <source>
        <dbReference type="Proteomes" id="UP000509750"/>
    </source>
</evidence>
<evidence type="ECO:0000256" key="5">
    <source>
        <dbReference type="ARBA" id="ARBA00023124"/>
    </source>
</evidence>
<dbReference type="GO" id="GO:0003697">
    <property type="term" value="F:single-stranded DNA binding"/>
    <property type="evidence" value="ECO:0007669"/>
    <property type="project" value="InterPro"/>
</dbReference>
<evidence type="ECO:0000256" key="2">
    <source>
        <dbReference type="ARBA" id="ARBA00022670"/>
    </source>
</evidence>
<dbReference type="KEGG" id="halg:HUG10_15950"/>
<keyword evidence="5" id="KW-0190">Covalent protein-DNA linkage</keyword>
<evidence type="ECO:0000256" key="7">
    <source>
        <dbReference type="ARBA" id="ARBA00023239"/>
    </source>
</evidence>
<reference evidence="9 10" key="1">
    <citation type="submission" date="2020-07" db="EMBL/GenBank/DDBJ databases">
        <title>Gai3-2, isolated from salt lake.</title>
        <authorList>
            <person name="Cui H."/>
            <person name="Shi X."/>
        </authorList>
    </citation>
    <scope>NUCLEOTIDE SEQUENCE [LARGE SCALE GENOMIC DNA]</scope>
    <source>
        <strain evidence="9 10">Gai3-2</strain>
    </source>
</reference>
<protein>
    <submittedName>
        <fullName evidence="9">SOS response-associated peptidase</fullName>
    </submittedName>
</protein>
<dbReference type="Gene3D" id="3.90.1680.10">
    <property type="entry name" value="SOS response associated peptidase-like"/>
    <property type="match status" value="1"/>
</dbReference>
<dbReference type="GO" id="GO:0016829">
    <property type="term" value="F:lyase activity"/>
    <property type="evidence" value="ECO:0007669"/>
    <property type="project" value="UniProtKB-KW"/>
</dbReference>
<dbReference type="InterPro" id="IPR003738">
    <property type="entry name" value="SRAP"/>
</dbReference>
<dbReference type="Proteomes" id="UP000509750">
    <property type="component" value="Chromosome"/>
</dbReference>
<evidence type="ECO:0000256" key="6">
    <source>
        <dbReference type="ARBA" id="ARBA00023125"/>
    </source>
</evidence>
<keyword evidence="2" id="KW-0645">Protease</keyword>
<evidence type="ECO:0000256" key="4">
    <source>
        <dbReference type="ARBA" id="ARBA00022801"/>
    </source>
</evidence>
<organism evidence="9 10">
    <name type="scientific">Halorarum halophilum</name>
    <dbReference type="NCBI Taxonomy" id="2743090"/>
    <lineage>
        <taxon>Archaea</taxon>
        <taxon>Methanobacteriati</taxon>
        <taxon>Methanobacteriota</taxon>
        <taxon>Stenosarchaea group</taxon>
        <taxon>Halobacteria</taxon>
        <taxon>Halobacteriales</taxon>
        <taxon>Haloferacaceae</taxon>
        <taxon>Halorarum</taxon>
    </lineage>
</organism>
<evidence type="ECO:0000256" key="1">
    <source>
        <dbReference type="ARBA" id="ARBA00008136"/>
    </source>
</evidence>
<gene>
    <name evidence="9" type="ORF">HUG10_15950</name>
</gene>
<dbReference type="GO" id="GO:0008233">
    <property type="term" value="F:peptidase activity"/>
    <property type="evidence" value="ECO:0007669"/>
    <property type="project" value="UniProtKB-KW"/>
</dbReference>
<sequence length="232" mass="26224">MCGRTSLAIDPAVLMERFDATPAEDVTIRPRYNIAPRDELLAVQNDAPQEFDLLEWGFLPQWADDPEDVPRPINARSETVAEKSMFREAFEQRRCLLPADGFYEWKGTRGSKQPYRIERPDRSPYAYAGLWETWTSAEGDPRVTCTILTTEANEVVEPIHDRMPVILEQQHEETWLSGGSKDELQSVLKPYPSDKLHAYPVSKRVNSPGNDSAELLDEIDIGEQSGLGEFGG</sequence>
<dbReference type="GO" id="GO:0006508">
    <property type="term" value="P:proteolysis"/>
    <property type="evidence" value="ECO:0007669"/>
    <property type="project" value="UniProtKB-KW"/>
</dbReference>
<keyword evidence="7" id="KW-0456">Lyase</keyword>
<keyword evidence="6" id="KW-0238">DNA-binding</keyword>
<dbReference type="SUPFAM" id="SSF143081">
    <property type="entry name" value="BB1717-like"/>
    <property type="match status" value="1"/>
</dbReference>